<feature type="compositionally biased region" description="Basic residues" evidence="1">
    <location>
        <begin position="694"/>
        <end position="707"/>
    </location>
</feature>
<reference evidence="4" key="1">
    <citation type="journal article" date="2012" name="Science">
        <title>The Paleozoic origin of enzymatic lignin decomposition reconstructed from 31 fungal genomes.</title>
        <authorList>
            <person name="Floudas D."/>
            <person name="Binder M."/>
            <person name="Riley R."/>
            <person name="Barry K."/>
            <person name="Blanchette R.A."/>
            <person name="Henrissat B."/>
            <person name="Martinez A.T."/>
            <person name="Otillar R."/>
            <person name="Spatafora J.W."/>
            <person name="Yadav J.S."/>
            <person name="Aerts A."/>
            <person name="Benoit I."/>
            <person name="Boyd A."/>
            <person name="Carlson A."/>
            <person name="Copeland A."/>
            <person name="Coutinho P.M."/>
            <person name="de Vries R.P."/>
            <person name="Ferreira P."/>
            <person name="Findley K."/>
            <person name="Foster B."/>
            <person name="Gaskell J."/>
            <person name="Glotzer D."/>
            <person name="Gorecki P."/>
            <person name="Heitman J."/>
            <person name="Hesse C."/>
            <person name="Hori C."/>
            <person name="Igarashi K."/>
            <person name="Jurgens J.A."/>
            <person name="Kallen N."/>
            <person name="Kersten P."/>
            <person name="Kohler A."/>
            <person name="Kuees U."/>
            <person name="Kumar T.K.A."/>
            <person name="Kuo A."/>
            <person name="LaButti K."/>
            <person name="Larrondo L.F."/>
            <person name="Lindquist E."/>
            <person name="Ling A."/>
            <person name="Lombard V."/>
            <person name="Lucas S."/>
            <person name="Lundell T."/>
            <person name="Martin R."/>
            <person name="McLaughlin D.J."/>
            <person name="Morgenstern I."/>
            <person name="Morin E."/>
            <person name="Murat C."/>
            <person name="Nagy L.G."/>
            <person name="Nolan M."/>
            <person name="Ohm R.A."/>
            <person name="Patyshakuliyeva A."/>
            <person name="Rokas A."/>
            <person name="Ruiz-Duenas F.J."/>
            <person name="Sabat G."/>
            <person name="Salamov A."/>
            <person name="Samejima M."/>
            <person name="Schmutz J."/>
            <person name="Slot J.C."/>
            <person name="St John F."/>
            <person name="Stenlid J."/>
            <person name="Sun H."/>
            <person name="Sun S."/>
            <person name="Syed K."/>
            <person name="Tsang A."/>
            <person name="Wiebenga A."/>
            <person name="Young D."/>
            <person name="Pisabarro A."/>
            <person name="Eastwood D.C."/>
            <person name="Martin F."/>
            <person name="Cullen D."/>
            <person name="Grigoriev I.V."/>
            <person name="Hibbett D.S."/>
        </authorList>
    </citation>
    <scope>NUCLEOTIDE SEQUENCE [LARGE SCALE GENOMIC DNA]</scope>
    <source>
        <strain evidence="4">RWD-64-598 SS2</strain>
    </source>
</reference>
<dbReference type="GeneID" id="19203196"/>
<protein>
    <submittedName>
        <fullName evidence="3">Uncharacterized protein</fullName>
    </submittedName>
</protein>
<feature type="region of interest" description="Disordered" evidence="1">
    <location>
        <begin position="889"/>
        <end position="918"/>
    </location>
</feature>
<organism evidence="3 4">
    <name type="scientific">Coniophora puteana (strain RWD-64-598)</name>
    <name type="common">Brown rot fungus</name>
    <dbReference type="NCBI Taxonomy" id="741705"/>
    <lineage>
        <taxon>Eukaryota</taxon>
        <taxon>Fungi</taxon>
        <taxon>Dikarya</taxon>
        <taxon>Basidiomycota</taxon>
        <taxon>Agaricomycotina</taxon>
        <taxon>Agaricomycetes</taxon>
        <taxon>Agaricomycetidae</taxon>
        <taxon>Boletales</taxon>
        <taxon>Coniophorineae</taxon>
        <taxon>Coniophoraceae</taxon>
        <taxon>Coniophora</taxon>
    </lineage>
</organism>
<name>A0A5M3MRQ7_CONPW</name>
<feature type="compositionally biased region" description="Basic residues" evidence="1">
    <location>
        <begin position="990"/>
        <end position="1006"/>
    </location>
</feature>
<evidence type="ECO:0000256" key="2">
    <source>
        <dbReference type="SAM" id="SignalP"/>
    </source>
</evidence>
<accession>A0A5M3MRQ7</accession>
<evidence type="ECO:0000313" key="4">
    <source>
        <dbReference type="Proteomes" id="UP000053558"/>
    </source>
</evidence>
<evidence type="ECO:0000256" key="1">
    <source>
        <dbReference type="SAM" id="MobiDB-lite"/>
    </source>
</evidence>
<evidence type="ECO:0000313" key="3">
    <source>
        <dbReference type="EMBL" id="EIW81434.1"/>
    </source>
</evidence>
<proteinExistence type="predicted"/>
<dbReference type="AlphaFoldDB" id="A0A5M3MRQ7"/>
<dbReference type="RefSeq" id="XP_007768777.1">
    <property type="nucleotide sequence ID" value="XM_007770587.1"/>
</dbReference>
<keyword evidence="4" id="KW-1185">Reference proteome</keyword>
<comment type="caution">
    <text evidence="3">The sequence shown here is derived from an EMBL/GenBank/DDBJ whole genome shotgun (WGS) entry which is preliminary data.</text>
</comment>
<gene>
    <name evidence="3" type="ORF">CONPUDRAFT_153981</name>
</gene>
<feature type="chain" id="PRO_5024392645" evidence="2">
    <location>
        <begin position="17"/>
        <end position="1018"/>
    </location>
</feature>
<feature type="compositionally biased region" description="Basic and acidic residues" evidence="1">
    <location>
        <begin position="892"/>
        <end position="905"/>
    </location>
</feature>
<feature type="region of interest" description="Disordered" evidence="1">
    <location>
        <begin position="691"/>
        <end position="712"/>
    </location>
</feature>
<dbReference type="EMBL" id="JH711578">
    <property type="protein sequence ID" value="EIW81434.1"/>
    <property type="molecule type" value="Genomic_DNA"/>
</dbReference>
<dbReference type="KEGG" id="cput:CONPUDRAFT_153981"/>
<sequence length="1018" mass="110636">MNYIIFVSAAIRALHAFYALAGSGTLTSSGLLGLPGGPLLSNALAELGPQLGIRTLPHVFGQHIARGIKSIADVVSLRLSAVVIPFPSVLNNTLLSEDGALASEDQSSPGLVPGLTPDNVILWASSNETFKEPQASWSTSDTLPIAPLPVCEFKGLELLTLTDVCSTDDQLASVDTALGSAPSATLLPTCEFKVLELAKFDVCSADDQPTSVDQALRSTLSAASLPTCELKVLELAPPEFCAAGDQPTSVDVFRPQVLANIPLKARFARSDTQDFKAWLLQLLPYVYFPTMARVFGFILVSVILWNFKGRIYRRKPRHVYVSLDHHLLDNVLLVNLSPPEMHGSTVLEISLASSTWLPSVPSTLLPLLPSKKGNEHALLTVLPLNNGEEDFGYTASAPVLAPDADEEIEALPPANNEEPIGYTARIQLPLIRLGKGTEYNLLAVLPLVNNEEDLALAANTPLPAPDAEEEFEHALLVGLPPVDDDELVGHAASIPLPPVDADEVLGHALLEPLPPVDDDEVFGHAIAMPLPAPGANEVLELAELEPSPPADDEEFIGYTARIDLPPIRLGKGTEHNLLTVLPLVDNEEDSVLVINIPTPTPDVDEVLEHTAIVPSPRPNDEELIGYTTRTHLPPIRLEKGTECNSLTVLPLVDNEEDPVLVIKIPTHAPDVDELFEDAVLMSLPPATDDEVNTARKRKNQLKRHRKREREAAESEKMAVLALSLAEIGSLLPIEPQVSDRECLVASLDASNSEPGLDSVLYKKTYWRERYDKESQAQLDDFRRLSVDALLLAGPRALSTEGARTDQHLHLDLAGHDPSFLALLISVRGRCPLPDIAEIAEMTIPRCSAAKPESISQDVPELTLELLLEEGPEAFLHDFTPTSHVVMRTKAQKRADLRQRQREEASKATPTTDSVAANPFTVLEVEEGLNWATECDAADALHASQPIDVDAPSQHLTATQQRNQRRRNKERAERHAEESQSSEESSSHPHSSNKKAKKKSSGKKKPGSARPVFGIHLQR</sequence>
<dbReference type="Proteomes" id="UP000053558">
    <property type="component" value="Unassembled WGS sequence"/>
</dbReference>
<feature type="region of interest" description="Disordered" evidence="1">
    <location>
        <begin position="945"/>
        <end position="1018"/>
    </location>
</feature>
<feature type="signal peptide" evidence="2">
    <location>
        <begin position="1"/>
        <end position="16"/>
    </location>
</feature>
<keyword evidence="2" id="KW-0732">Signal</keyword>